<protein>
    <submittedName>
        <fullName evidence="1">Uncharacterized protein</fullName>
    </submittedName>
</protein>
<keyword evidence="2" id="KW-1185">Reference proteome</keyword>
<name>A0ABP0Y4U5_9ROSI</name>
<sequence>MATIGKALASERVLVGVEAMKFHLTLSKKAQAATEALRKKLYKTLEVAEGFFEQWSESVGEVFIHGLRRALGGSWVAGHGQWTIVSGLAQVSTVVGIRALKSSAPISLGRLTSGVGGVRSPMKGGVDRLLVSGEGFRMGGSGSGNRGV</sequence>
<reference evidence="1 2" key="1">
    <citation type="submission" date="2024-03" db="EMBL/GenBank/DDBJ databases">
        <authorList>
            <person name="Gkanogiannis A."/>
            <person name="Becerra Lopez-Lavalle L."/>
        </authorList>
    </citation>
    <scope>NUCLEOTIDE SEQUENCE [LARGE SCALE GENOMIC DNA]</scope>
</reference>
<proteinExistence type="predicted"/>
<gene>
    <name evidence="1" type="ORF">CITCOLO1_LOCUS5482</name>
</gene>
<evidence type="ECO:0000313" key="2">
    <source>
        <dbReference type="Proteomes" id="UP001642487"/>
    </source>
</evidence>
<evidence type="ECO:0000313" key="1">
    <source>
        <dbReference type="EMBL" id="CAK9313747.1"/>
    </source>
</evidence>
<accession>A0ABP0Y4U5</accession>
<dbReference type="EMBL" id="OZ021745">
    <property type="protein sequence ID" value="CAK9313747.1"/>
    <property type="molecule type" value="Genomic_DNA"/>
</dbReference>
<dbReference type="Proteomes" id="UP001642487">
    <property type="component" value="Chromosome 11"/>
</dbReference>
<organism evidence="1 2">
    <name type="scientific">Citrullus colocynthis</name>
    <name type="common">colocynth</name>
    <dbReference type="NCBI Taxonomy" id="252529"/>
    <lineage>
        <taxon>Eukaryota</taxon>
        <taxon>Viridiplantae</taxon>
        <taxon>Streptophyta</taxon>
        <taxon>Embryophyta</taxon>
        <taxon>Tracheophyta</taxon>
        <taxon>Spermatophyta</taxon>
        <taxon>Magnoliopsida</taxon>
        <taxon>eudicotyledons</taxon>
        <taxon>Gunneridae</taxon>
        <taxon>Pentapetalae</taxon>
        <taxon>rosids</taxon>
        <taxon>fabids</taxon>
        <taxon>Cucurbitales</taxon>
        <taxon>Cucurbitaceae</taxon>
        <taxon>Benincaseae</taxon>
        <taxon>Citrullus</taxon>
    </lineage>
</organism>